<sequence>MKLLVFCGLLNIENKQALVDMFVSHNAINVNDAVASNDLQQLNDYLSVLQQGKTATEYQDKVAIYFYHGDVELLNSTPLNSDNYHYISFYSAPEVSIAPSLSEQDWLSDSSAILDLYLSNMEQSYLINQADIVNHAEQIVKLLNSVSGLVLKMQTVKQQAENVLSIAQIVQSINSIKNNPQLQQLFEQLEGTTDITKADYGLSVEARLQAWLSLLLTTAKGAQQDVTQLASHIDDLQQKNSVLIEQTTAGDAEKELAFLQINQLQEELELAHSQSQKLAIEHHAATEQNKQIQHQLALETASFTDKLAQSEILQTKLTSENELALLQISQLQEELEQSFVNSEQLKAEHQDSIELLVAEAERQQELLTSENELALLQISQLQEELEQSFVNSEQLKAEHQDSIEQLAQAERQQELLISESELALRQISQLQEELELSFINSEQFKDDYKVSIEQLAKAERQQQSLNSENELALLQINQLQEELEQTFLHNQTLSQKIDHQNAELKQLKDEYNQKMANSISVEQSIANDNEYQAKINDLELKVCDLESENELALLQINQLQEELEFYYIKFQQGGLWTPISISSDASAPHYLQNTLSLMTL</sequence>
<dbReference type="Proteomes" id="UP001431192">
    <property type="component" value="Unassembled WGS sequence"/>
</dbReference>
<name>A0ABT2NZV0_9GAMM</name>
<accession>A0ABT2NZV0</accession>
<evidence type="ECO:0008006" key="4">
    <source>
        <dbReference type="Google" id="ProtNLM"/>
    </source>
</evidence>
<dbReference type="EMBL" id="JAODOQ010000001">
    <property type="protein sequence ID" value="MCT8985732.1"/>
    <property type="molecule type" value="Genomic_DNA"/>
</dbReference>
<feature type="coiled-coil region" evidence="1">
    <location>
        <begin position="314"/>
        <end position="412"/>
    </location>
</feature>
<organism evidence="2 3">
    <name type="scientific">Shewanella phaeophyticola</name>
    <dbReference type="NCBI Taxonomy" id="2978345"/>
    <lineage>
        <taxon>Bacteria</taxon>
        <taxon>Pseudomonadati</taxon>
        <taxon>Pseudomonadota</taxon>
        <taxon>Gammaproteobacteria</taxon>
        <taxon>Alteromonadales</taxon>
        <taxon>Shewanellaceae</taxon>
        <taxon>Shewanella</taxon>
    </lineage>
</organism>
<comment type="caution">
    <text evidence="2">The sequence shown here is derived from an EMBL/GenBank/DDBJ whole genome shotgun (WGS) entry which is preliminary data.</text>
</comment>
<proteinExistence type="predicted"/>
<protein>
    <recommendedName>
        <fullName evidence="4">Chromosome partition protein Smc</fullName>
    </recommendedName>
</protein>
<reference evidence="2" key="1">
    <citation type="submission" date="2022-09" db="EMBL/GenBank/DDBJ databases">
        <title>Shewanella sp. KJ10-1 sp.nov, isolated from marine algae.</title>
        <authorList>
            <person name="Butt M."/>
            <person name="Lee J.K."/>
            <person name="Kim J.M."/>
            <person name="Choi D.G."/>
        </authorList>
    </citation>
    <scope>NUCLEOTIDE SEQUENCE</scope>
    <source>
        <strain evidence="2">KJ10-1</strain>
    </source>
</reference>
<gene>
    <name evidence="2" type="ORF">N4T56_03415</name>
</gene>
<keyword evidence="1" id="KW-0175">Coiled coil</keyword>
<evidence type="ECO:0000256" key="1">
    <source>
        <dbReference type="SAM" id="Coils"/>
    </source>
</evidence>
<feature type="coiled-coil region" evidence="1">
    <location>
        <begin position="441"/>
        <end position="517"/>
    </location>
</feature>
<dbReference type="RefSeq" id="WP_261732219.1">
    <property type="nucleotide sequence ID" value="NZ_JAODOQ010000001.1"/>
</dbReference>
<keyword evidence="3" id="KW-1185">Reference proteome</keyword>
<evidence type="ECO:0000313" key="3">
    <source>
        <dbReference type="Proteomes" id="UP001431192"/>
    </source>
</evidence>
<feature type="coiled-coil region" evidence="1">
    <location>
        <begin position="219"/>
        <end position="281"/>
    </location>
</feature>
<evidence type="ECO:0000313" key="2">
    <source>
        <dbReference type="EMBL" id="MCT8985732.1"/>
    </source>
</evidence>